<evidence type="ECO:0000256" key="1">
    <source>
        <dbReference type="ARBA" id="ARBA00022723"/>
    </source>
</evidence>
<evidence type="ECO:0000313" key="7">
    <source>
        <dbReference type="EMBL" id="CAK1542226.1"/>
    </source>
</evidence>
<keyword evidence="8" id="KW-1185">Reference proteome</keyword>
<dbReference type="InterPro" id="IPR019787">
    <property type="entry name" value="Znf_PHD-finger"/>
</dbReference>
<evidence type="ECO:0000256" key="4">
    <source>
        <dbReference type="PROSITE-ProRule" id="PRU00146"/>
    </source>
</evidence>
<keyword evidence="5" id="KW-0175">Coiled coil</keyword>
<evidence type="ECO:0000313" key="8">
    <source>
        <dbReference type="Proteomes" id="UP001497472"/>
    </source>
</evidence>
<dbReference type="PROSITE" id="PS50016">
    <property type="entry name" value="ZF_PHD_2"/>
    <property type="match status" value="1"/>
</dbReference>
<protein>
    <recommendedName>
        <fullName evidence="6">PHD-type domain-containing protein</fullName>
    </recommendedName>
</protein>
<dbReference type="SUPFAM" id="SSF57903">
    <property type="entry name" value="FYVE/PHD zinc finger"/>
    <property type="match status" value="1"/>
</dbReference>
<feature type="domain" description="PHD-type" evidence="6">
    <location>
        <begin position="1"/>
        <end position="56"/>
    </location>
</feature>
<reference evidence="7 8" key="1">
    <citation type="submission" date="2023-11" db="EMBL/GenBank/DDBJ databases">
        <authorList>
            <person name="Okamura Y."/>
        </authorList>
    </citation>
    <scope>NUCLEOTIDE SEQUENCE [LARGE SCALE GENOMIC DNA]</scope>
</reference>
<dbReference type="EMBL" id="CAVLEF010000003">
    <property type="protein sequence ID" value="CAK1542226.1"/>
    <property type="molecule type" value="Genomic_DNA"/>
</dbReference>
<evidence type="ECO:0000256" key="3">
    <source>
        <dbReference type="ARBA" id="ARBA00022833"/>
    </source>
</evidence>
<dbReference type="Pfam" id="PF25298">
    <property type="entry name" value="Baculo_FP_2nd"/>
    <property type="match status" value="1"/>
</dbReference>
<accession>A0AAV1IYB7</accession>
<name>A0AAV1IYB7_9NEOP</name>
<keyword evidence="3" id="KW-0862">Zinc</keyword>
<organism evidence="7 8">
    <name type="scientific">Leptosia nina</name>
    <dbReference type="NCBI Taxonomy" id="320188"/>
    <lineage>
        <taxon>Eukaryota</taxon>
        <taxon>Metazoa</taxon>
        <taxon>Ecdysozoa</taxon>
        <taxon>Arthropoda</taxon>
        <taxon>Hexapoda</taxon>
        <taxon>Insecta</taxon>
        <taxon>Pterygota</taxon>
        <taxon>Neoptera</taxon>
        <taxon>Endopterygota</taxon>
        <taxon>Lepidoptera</taxon>
        <taxon>Glossata</taxon>
        <taxon>Ditrysia</taxon>
        <taxon>Papilionoidea</taxon>
        <taxon>Pieridae</taxon>
        <taxon>Pierinae</taxon>
        <taxon>Leptosia</taxon>
    </lineage>
</organism>
<evidence type="ECO:0000259" key="6">
    <source>
        <dbReference type="PROSITE" id="PS50016"/>
    </source>
</evidence>
<sequence>MLCKACNCAVSINEILKCSHCAEIFHHGCVNITPKKYKKFLASGARQWICPICDIKYKYLKGDNTPVRSQVTRIQLSADQTESNTPSGSPPLPPARLDVSTMSIEDSHVVDISCNQQDVISFDKFSALIDQKLEGIKYSLINEIDTRLHTIKSSLMSDITSRMKDECASVTRALKDDLNRTTEYLVGEQKDLRKALETAEERIVALEKDKLESESLFKNMRRQMDALDKASRSRNLEIQCIPQKRNENLIFIFKSLCDLIGHPMSEGDISSIKRVASLNPNSERPRNIIVSLPSTRHRDSIISAFKNYNKKNPVSSVHLHIPGPANRLFIAEHHSSTCKAIFAAARKACKEKKYKYCWVKDERVYVRKEDGGAALYIRDLEFVSKIV</sequence>
<dbReference type="GO" id="GO:0008270">
    <property type="term" value="F:zinc ion binding"/>
    <property type="evidence" value="ECO:0007669"/>
    <property type="project" value="UniProtKB-KW"/>
</dbReference>
<keyword evidence="2 4" id="KW-0863">Zinc-finger</keyword>
<evidence type="ECO:0000256" key="5">
    <source>
        <dbReference type="SAM" id="Coils"/>
    </source>
</evidence>
<dbReference type="InterPro" id="IPR057251">
    <property type="entry name" value="FP_C"/>
</dbReference>
<dbReference type="InterPro" id="IPR013083">
    <property type="entry name" value="Znf_RING/FYVE/PHD"/>
</dbReference>
<dbReference type="InterPro" id="IPR011011">
    <property type="entry name" value="Znf_FYVE_PHD"/>
</dbReference>
<feature type="coiled-coil region" evidence="5">
    <location>
        <begin position="189"/>
        <end position="216"/>
    </location>
</feature>
<gene>
    <name evidence="7" type="ORF">LNINA_LOCUS2138</name>
</gene>
<dbReference type="PROSITE" id="PS01359">
    <property type="entry name" value="ZF_PHD_1"/>
    <property type="match status" value="1"/>
</dbReference>
<comment type="caution">
    <text evidence="7">The sequence shown here is derived from an EMBL/GenBank/DDBJ whole genome shotgun (WGS) entry which is preliminary data.</text>
</comment>
<dbReference type="InterPro" id="IPR019786">
    <property type="entry name" value="Zinc_finger_PHD-type_CS"/>
</dbReference>
<proteinExistence type="predicted"/>
<dbReference type="Gene3D" id="3.30.40.10">
    <property type="entry name" value="Zinc/RING finger domain, C3HC4 (zinc finger)"/>
    <property type="match status" value="1"/>
</dbReference>
<evidence type="ECO:0000256" key="2">
    <source>
        <dbReference type="ARBA" id="ARBA00022771"/>
    </source>
</evidence>
<dbReference type="AlphaFoldDB" id="A0AAV1IYB7"/>
<keyword evidence="1" id="KW-0479">Metal-binding</keyword>
<dbReference type="Proteomes" id="UP001497472">
    <property type="component" value="Unassembled WGS sequence"/>
</dbReference>